<dbReference type="InterPro" id="IPR000847">
    <property type="entry name" value="LysR_HTH_N"/>
</dbReference>
<evidence type="ECO:0000313" key="6">
    <source>
        <dbReference type="EMBL" id="SEJ17162.1"/>
    </source>
</evidence>
<sequence length="302" mass="34058">MNTKLEQYRIFNEAATTLSFSKAAHHLYISQSAVSQAINSLEKELDVKLFIRLSKGVILTPEGEMMHKNIAEALTLISSAENKLTSFKELKSGSLTIGAGDALCEHYLLNYIVHFRKLYPNISLKVVNGTSLETIKMVKNGTIDLAFVNMPLFDEALTIKPCLDVHDIFVTGHQDHHVYSYEEIASQELIMLERLSNSRHYIDHIFSTNGVLLKPAMELGAYALLVLFAKYNLGISCIIKEFSAQELENHEIYELKLAKEIATRQIGYAYLKRKSLSASAMEFIKLLTHPQMGNDNQDDNDL</sequence>
<gene>
    <name evidence="6" type="ORF">SAMN04487834_10685</name>
</gene>
<evidence type="ECO:0000256" key="4">
    <source>
        <dbReference type="ARBA" id="ARBA00023163"/>
    </source>
</evidence>
<organism evidence="6 7">
    <name type="scientific">Sharpea azabuensis</name>
    <dbReference type="NCBI Taxonomy" id="322505"/>
    <lineage>
        <taxon>Bacteria</taxon>
        <taxon>Bacillati</taxon>
        <taxon>Bacillota</taxon>
        <taxon>Erysipelotrichia</taxon>
        <taxon>Erysipelotrichales</taxon>
        <taxon>Coprobacillaceae</taxon>
        <taxon>Sharpea</taxon>
    </lineage>
</organism>
<evidence type="ECO:0000256" key="2">
    <source>
        <dbReference type="ARBA" id="ARBA00023015"/>
    </source>
</evidence>
<dbReference type="SUPFAM" id="SSF46785">
    <property type="entry name" value="Winged helix' DNA-binding domain"/>
    <property type="match status" value="1"/>
</dbReference>
<dbReference type="InterPro" id="IPR005119">
    <property type="entry name" value="LysR_subst-bd"/>
</dbReference>
<dbReference type="Gene3D" id="1.10.10.10">
    <property type="entry name" value="Winged helix-like DNA-binding domain superfamily/Winged helix DNA-binding domain"/>
    <property type="match status" value="1"/>
</dbReference>
<dbReference type="CDD" id="cd05466">
    <property type="entry name" value="PBP2_LTTR_substrate"/>
    <property type="match status" value="1"/>
</dbReference>
<dbReference type="OrthoDB" id="63123at2"/>
<dbReference type="Proteomes" id="UP000183028">
    <property type="component" value="Unassembled WGS sequence"/>
</dbReference>
<dbReference type="PANTHER" id="PTHR30126">
    <property type="entry name" value="HTH-TYPE TRANSCRIPTIONAL REGULATOR"/>
    <property type="match status" value="1"/>
</dbReference>
<dbReference type="Pfam" id="PF00126">
    <property type="entry name" value="HTH_1"/>
    <property type="match status" value="1"/>
</dbReference>
<keyword evidence="7" id="KW-1185">Reference proteome</keyword>
<evidence type="ECO:0000313" key="7">
    <source>
        <dbReference type="Proteomes" id="UP000183028"/>
    </source>
</evidence>
<dbReference type="InterPro" id="IPR036390">
    <property type="entry name" value="WH_DNA-bd_sf"/>
</dbReference>
<dbReference type="STRING" id="322505.SAMN04487836_1366"/>
<dbReference type="Gene3D" id="3.40.190.290">
    <property type="match status" value="1"/>
</dbReference>
<dbReference type="SUPFAM" id="SSF53850">
    <property type="entry name" value="Periplasmic binding protein-like II"/>
    <property type="match status" value="1"/>
</dbReference>
<name>A0A1H6WXG9_9FIRM</name>
<feature type="domain" description="HTH lysR-type" evidence="5">
    <location>
        <begin position="1"/>
        <end position="60"/>
    </location>
</feature>
<dbReference type="PANTHER" id="PTHR30126:SF64">
    <property type="entry name" value="HTH-TYPE TRANSCRIPTIONAL REGULATOR CITR"/>
    <property type="match status" value="1"/>
</dbReference>
<dbReference type="FunFam" id="1.10.10.10:FF:000001">
    <property type="entry name" value="LysR family transcriptional regulator"/>
    <property type="match status" value="1"/>
</dbReference>
<proteinExistence type="inferred from homology"/>
<accession>A0A1H6WXG9</accession>
<protein>
    <submittedName>
        <fullName evidence="6">DNA-binding transcriptional regulator, LysR family</fullName>
    </submittedName>
</protein>
<dbReference type="PROSITE" id="PS50931">
    <property type="entry name" value="HTH_LYSR"/>
    <property type="match status" value="1"/>
</dbReference>
<dbReference type="Pfam" id="PF03466">
    <property type="entry name" value="LysR_substrate"/>
    <property type="match status" value="1"/>
</dbReference>
<dbReference type="RefSeq" id="WP_074732678.1">
    <property type="nucleotide sequence ID" value="NZ_FNYK01000068.1"/>
</dbReference>
<reference evidence="7" key="1">
    <citation type="submission" date="2016-10" db="EMBL/GenBank/DDBJ databases">
        <authorList>
            <person name="Varghese N."/>
        </authorList>
    </citation>
    <scope>NUCLEOTIDE SEQUENCE [LARGE SCALE GENOMIC DNA]</scope>
    <source>
        <strain evidence="7">DSM 20406</strain>
    </source>
</reference>
<keyword evidence="3 6" id="KW-0238">DNA-binding</keyword>
<evidence type="ECO:0000256" key="1">
    <source>
        <dbReference type="ARBA" id="ARBA00009437"/>
    </source>
</evidence>
<dbReference type="InterPro" id="IPR036388">
    <property type="entry name" value="WH-like_DNA-bd_sf"/>
</dbReference>
<dbReference type="GO" id="GO:0000976">
    <property type="term" value="F:transcription cis-regulatory region binding"/>
    <property type="evidence" value="ECO:0007669"/>
    <property type="project" value="TreeGrafter"/>
</dbReference>
<comment type="similarity">
    <text evidence="1">Belongs to the LysR transcriptional regulatory family.</text>
</comment>
<keyword evidence="2" id="KW-0805">Transcription regulation</keyword>
<keyword evidence="4" id="KW-0804">Transcription</keyword>
<dbReference type="GO" id="GO:0003700">
    <property type="term" value="F:DNA-binding transcription factor activity"/>
    <property type="evidence" value="ECO:0007669"/>
    <property type="project" value="InterPro"/>
</dbReference>
<dbReference type="AlphaFoldDB" id="A0A1H6WXG9"/>
<dbReference type="PRINTS" id="PR00039">
    <property type="entry name" value="HTHLYSR"/>
</dbReference>
<evidence type="ECO:0000256" key="3">
    <source>
        <dbReference type="ARBA" id="ARBA00023125"/>
    </source>
</evidence>
<dbReference type="EMBL" id="FNYK01000068">
    <property type="protein sequence ID" value="SEJ17162.1"/>
    <property type="molecule type" value="Genomic_DNA"/>
</dbReference>
<evidence type="ECO:0000259" key="5">
    <source>
        <dbReference type="PROSITE" id="PS50931"/>
    </source>
</evidence>
<dbReference type="eggNOG" id="COG0583">
    <property type="taxonomic scope" value="Bacteria"/>
</dbReference>